<dbReference type="InterPro" id="IPR051786">
    <property type="entry name" value="ASN_synthetase/amidase"/>
</dbReference>
<dbReference type="InterPro" id="IPR033738">
    <property type="entry name" value="AsnB_N"/>
</dbReference>
<keyword evidence="9" id="KW-0436">Ligase</keyword>
<evidence type="ECO:0000256" key="4">
    <source>
        <dbReference type="ARBA" id="ARBA00022741"/>
    </source>
</evidence>
<dbReference type="CDD" id="cd00712">
    <property type="entry name" value="AsnB"/>
    <property type="match status" value="1"/>
</dbReference>
<comment type="catalytic activity">
    <reaction evidence="7">
        <text>L-aspartate + L-glutamine + ATP + H2O = L-asparagine + L-glutamate + AMP + diphosphate + H(+)</text>
        <dbReference type="Rhea" id="RHEA:12228"/>
        <dbReference type="ChEBI" id="CHEBI:15377"/>
        <dbReference type="ChEBI" id="CHEBI:15378"/>
        <dbReference type="ChEBI" id="CHEBI:29985"/>
        <dbReference type="ChEBI" id="CHEBI:29991"/>
        <dbReference type="ChEBI" id="CHEBI:30616"/>
        <dbReference type="ChEBI" id="CHEBI:33019"/>
        <dbReference type="ChEBI" id="CHEBI:58048"/>
        <dbReference type="ChEBI" id="CHEBI:58359"/>
        <dbReference type="ChEBI" id="CHEBI:456215"/>
        <dbReference type="EC" id="6.3.5.4"/>
    </reaction>
</comment>
<dbReference type="SUPFAM" id="SSF52402">
    <property type="entry name" value="Adenine nucleotide alpha hydrolases-like"/>
    <property type="match status" value="1"/>
</dbReference>
<dbReference type="Proteomes" id="UP000657372">
    <property type="component" value="Unassembled WGS sequence"/>
</dbReference>
<dbReference type="PANTHER" id="PTHR43284:SF1">
    <property type="entry name" value="ASPARAGINE SYNTHETASE"/>
    <property type="match status" value="1"/>
</dbReference>
<dbReference type="Gene3D" id="3.60.20.10">
    <property type="entry name" value="Glutamine Phosphoribosylpyrophosphate, subunit 1, domain 1"/>
    <property type="match status" value="1"/>
</dbReference>
<keyword evidence="5" id="KW-0067">ATP-binding</keyword>
<comment type="caution">
    <text evidence="9">The sequence shown here is derived from an EMBL/GenBank/DDBJ whole genome shotgun (WGS) entry which is preliminary data.</text>
</comment>
<dbReference type="PIRSF" id="PIRSF001589">
    <property type="entry name" value="Asn_synthetase_glu-h"/>
    <property type="match status" value="1"/>
</dbReference>
<sequence length="627" mass="70620">MCGILGGVWRGTSPLASQFDKALEALRFRGPNDSGIERFECGPSQVVLGHTRLSIIDLSSAGHQPMETPDGRYSIIFNGEIYNYLELRTELKTLGHTFSSDSDTEVLLVAWRQWGAECLQKLVGMFAFVVLDKAALTLTCVRDAFGIKPFFYTQEQETFLFASEIPAIKSLKREKLTVNWQRSYDYLVHGEYDSRAESFIEGIAHLQAGHLLQVDLTTGKHSEPRKWWIPSVTERTDLSFGQAVELVRERFLDSIRLHLRSDVAIGAALSGGVDSSAVVCAMRYLEPDLPINTFSFIAADSRVNEEKWIDIINRHVGAKAHKVSITADELVRDIDTLIHAQGEPFGSMSIYAQYRVYQLAKENGVTVTLDGQGADEAHGGYTGFPGERIRSLLDRGHFGEAATFLANWAKWPGRSVKTGLRAALAELSTGLSHEMMRALAGMNQVPDWIRSDVAKDMGIVGRIERYRSGHEASGRRVVAQMSNMLTRHGLPALLRHGDRNSMRFSVESRVPFLTLDQVELMLSMPERFLVSPSGETKHLFRAAMKGIVPDEVLFRKDKIGFEPPEKEWILSIAGQARTWLSEDMQIPFIRRDMLLAQFDDVIAGRRAFSWQVWRWINFYRWKACVAD</sequence>
<gene>
    <name evidence="9" type="primary">asnB</name>
    <name evidence="9" type="ORF">IXC47_03195</name>
</gene>
<dbReference type="Pfam" id="PF00733">
    <property type="entry name" value="Asn_synthase"/>
    <property type="match status" value="1"/>
</dbReference>
<organism evidence="9 10">
    <name type="scientific">Herminiimonas contaminans</name>
    <dbReference type="NCBI Taxonomy" id="1111140"/>
    <lineage>
        <taxon>Bacteria</taxon>
        <taxon>Pseudomonadati</taxon>
        <taxon>Pseudomonadota</taxon>
        <taxon>Betaproteobacteria</taxon>
        <taxon>Burkholderiales</taxon>
        <taxon>Oxalobacteraceae</taxon>
        <taxon>Herminiimonas</taxon>
    </lineage>
</organism>
<evidence type="ECO:0000256" key="2">
    <source>
        <dbReference type="ARBA" id="ARBA00005752"/>
    </source>
</evidence>
<dbReference type="RefSeq" id="WP_195874672.1">
    <property type="nucleotide sequence ID" value="NZ_JADOEL010000002.1"/>
</dbReference>
<protein>
    <recommendedName>
        <fullName evidence="3">asparagine synthase (glutamine-hydrolyzing)</fullName>
        <ecNumber evidence="3">6.3.5.4</ecNumber>
    </recommendedName>
</protein>
<evidence type="ECO:0000259" key="8">
    <source>
        <dbReference type="PROSITE" id="PS51278"/>
    </source>
</evidence>
<accession>A0ABS0ERK2</accession>
<evidence type="ECO:0000313" key="10">
    <source>
        <dbReference type="Proteomes" id="UP000657372"/>
    </source>
</evidence>
<dbReference type="GO" id="GO:0004066">
    <property type="term" value="F:asparagine synthase (glutamine-hydrolyzing) activity"/>
    <property type="evidence" value="ECO:0007669"/>
    <property type="project" value="UniProtKB-EC"/>
</dbReference>
<dbReference type="EC" id="6.3.5.4" evidence="3"/>
<feature type="domain" description="Glutamine amidotransferase type-2" evidence="8">
    <location>
        <begin position="2"/>
        <end position="217"/>
    </location>
</feature>
<dbReference type="InterPro" id="IPR006426">
    <property type="entry name" value="Asn_synth_AEB"/>
</dbReference>
<dbReference type="NCBIfam" id="TIGR01536">
    <property type="entry name" value="asn_synth_AEB"/>
    <property type="match status" value="1"/>
</dbReference>
<keyword evidence="6" id="KW-0315">Glutamine amidotransferase</keyword>
<dbReference type="InterPro" id="IPR029055">
    <property type="entry name" value="Ntn_hydrolases_N"/>
</dbReference>
<comment type="similarity">
    <text evidence="2">Belongs to the asparagine synthetase family.</text>
</comment>
<dbReference type="CDD" id="cd01991">
    <property type="entry name" value="Asn_synthase_B_C"/>
    <property type="match status" value="1"/>
</dbReference>
<dbReference type="EMBL" id="JADOEL010000002">
    <property type="protein sequence ID" value="MBF8176684.1"/>
    <property type="molecule type" value="Genomic_DNA"/>
</dbReference>
<evidence type="ECO:0000256" key="3">
    <source>
        <dbReference type="ARBA" id="ARBA00012737"/>
    </source>
</evidence>
<comment type="pathway">
    <text evidence="1">Amino-acid biosynthesis; L-asparagine biosynthesis; L-asparagine from L-aspartate (L-Gln route): step 1/1.</text>
</comment>
<dbReference type="Pfam" id="PF13522">
    <property type="entry name" value="GATase_6"/>
    <property type="match status" value="1"/>
</dbReference>
<evidence type="ECO:0000256" key="6">
    <source>
        <dbReference type="ARBA" id="ARBA00022962"/>
    </source>
</evidence>
<keyword evidence="4" id="KW-0547">Nucleotide-binding</keyword>
<dbReference type="PROSITE" id="PS51278">
    <property type="entry name" value="GATASE_TYPE_2"/>
    <property type="match status" value="1"/>
</dbReference>
<reference evidence="9 10" key="1">
    <citation type="submission" date="2020-11" db="EMBL/GenBank/DDBJ databases">
        <title>WGS of Herminiimonas contaminans strain Marseille-Q4544 isolated from planarians Schmidtea mediterranea.</title>
        <authorList>
            <person name="Kangale L."/>
        </authorList>
    </citation>
    <scope>NUCLEOTIDE SEQUENCE [LARGE SCALE GENOMIC DNA]</scope>
    <source>
        <strain evidence="9 10">Marseille-Q4544</strain>
    </source>
</reference>
<dbReference type="InterPro" id="IPR017932">
    <property type="entry name" value="GATase_2_dom"/>
</dbReference>
<dbReference type="PANTHER" id="PTHR43284">
    <property type="entry name" value="ASPARAGINE SYNTHETASE (GLUTAMINE-HYDROLYZING)"/>
    <property type="match status" value="1"/>
</dbReference>
<dbReference type="InterPro" id="IPR014729">
    <property type="entry name" value="Rossmann-like_a/b/a_fold"/>
</dbReference>
<dbReference type="SUPFAM" id="SSF56235">
    <property type="entry name" value="N-terminal nucleophile aminohydrolases (Ntn hydrolases)"/>
    <property type="match status" value="1"/>
</dbReference>
<proteinExistence type="inferred from homology"/>
<evidence type="ECO:0000256" key="1">
    <source>
        <dbReference type="ARBA" id="ARBA00005187"/>
    </source>
</evidence>
<name>A0ABS0ERK2_9BURK</name>
<keyword evidence="10" id="KW-1185">Reference proteome</keyword>
<evidence type="ECO:0000313" key="9">
    <source>
        <dbReference type="EMBL" id="MBF8176684.1"/>
    </source>
</evidence>
<evidence type="ECO:0000256" key="5">
    <source>
        <dbReference type="ARBA" id="ARBA00022840"/>
    </source>
</evidence>
<evidence type="ECO:0000256" key="7">
    <source>
        <dbReference type="ARBA" id="ARBA00048741"/>
    </source>
</evidence>
<dbReference type="Gene3D" id="3.40.50.620">
    <property type="entry name" value="HUPs"/>
    <property type="match status" value="1"/>
</dbReference>
<dbReference type="InterPro" id="IPR001962">
    <property type="entry name" value="Asn_synthase"/>
</dbReference>